<name>A0A3N1NTP9_9GAMM</name>
<dbReference type="Pfam" id="PF07238">
    <property type="entry name" value="PilZ"/>
    <property type="match status" value="1"/>
</dbReference>
<feature type="domain" description="PilZ" evidence="2">
    <location>
        <begin position="6"/>
        <end position="102"/>
    </location>
</feature>
<keyword evidence="1" id="KW-0973">c-di-GMP</keyword>
<accession>A0A3N1NTP9</accession>
<dbReference type="RefSeq" id="WP_123639165.1">
    <property type="nucleotide sequence ID" value="NZ_JBHYFO010000006.1"/>
</dbReference>
<keyword evidence="1" id="KW-0547">Nucleotide-binding</keyword>
<evidence type="ECO:0000256" key="1">
    <source>
        <dbReference type="PIRNR" id="PIRNR028141"/>
    </source>
</evidence>
<dbReference type="GO" id="GO:0035438">
    <property type="term" value="F:cyclic-di-GMP binding"/>
    <property type="evidence" value="ECO:0007669"/>
    <property type="project" value="InterPro"/>
</dbReference>
<gene>
    <name evidence="3" type="ORF">EDC38_2786</name>
</gene>
<dbReference type="AlphaFoldDB" id="A0A3N1NTP9"/>
<dbReference type="EMBL" id="RJUK01000002">
    <property type="protein sequence ID" value="ROQ18558.1"/>
    <property type="molecule type" value="Genomic_DNA"/>
</dbReference>
<dbReference type="SUPFAM" id="SSF141371">
    <property type="entry name" value="PilZ domain-like"/>
    <property type="match status" value="1"/>
</dbReference>
<dbReference type="Proteomes" id="UP000273643">
    <property type="component" value="Unassembled WGS sequence"/>
</dbReference>
<evidence type="ECO:0000313" key="4">
    <source>
        <dbReference type="Proteomes" id="UP000273643"/>
    </source>
</evidence>
<dbReference type="InterPro" id="IPR027021">
    <property type="entry name" value="C-di-GMP_BP_PA4608"/>
</dbReference>
<protein>
    <recommendedName>
        <fullName evidence="1">Cyclic diguanosine monophosphate-binding protein</fullName>
        <shortName evidence="1">c-di-GMP-binding protein</shortName>
    </recommendedName>
    <alternativeName>
        <fullName evidence="1">Pilz domain-containing protein</fullName>
    </alternativeName>
</protein>
<dbReference type="Gene3D" id="2.40.10.220">
    <property type="entry name" value="predicted glycosyltransferase like domains"/>
    <property type="match status" value="1"/>
</dbReference>
<reference evidence="3 4" key="1">
    <citation type="submission" date="2018-11" db="EMBL/GenBank/DDBJ databases">
        <title>Genomic Encyclopedia of Type Strains, Phase IV (KMG-IV): sequencing the most valuable type-strain genomes for metagenomic binning, comparative biology and taxonomic classification.</title>
        <authorList>
            <person name="Goeker M."/>
        </authorList>
    </citation>
    <scope>NUCLEOTIDE SEQUENCE [LARGE SCALE GENOMIC DNA]</scope>
    <source>
        <strain evidence="3 4">DSM 16974</strain>
    </source>
</reference>
<evidence type="ECO:0000259" key="2">
    <source>
        <dbReference type="Pfam" id="PF07238"/>
    </source>
</evidence>
<comment type="function">
    <text evidence="1">Binds the second messenger bis-(3'-5') cyclic dimeric guanosine monophosphate (c-di-GMP). Can bind two c-di-GMP molecules per monomer. May play a role in bacterial second-messenger regulated processes. Binding to c-di-GMP induces a conformational change of the C- and N-termini resulting in the exposure of a highly negative surface on one side of the protein to a possible effector protein.</text>
</comment>
<organism evidence="3 4">
    <name type="scientific">Marinimicrobium koreense</name>
    <dbReference type="NCBI Taxonomy" id="306545"/>
    <lineage>
        <taxon>Bacteria</taxon>
        <taxon>Pseudomonadati</taxon>
        <taxon>Pseudomonadota</taxon>
        <taxon>Gammaproteobacteria</taxon>
        <taxon>Cellvibrionales</taxon>
        <taxon>Cellvibrionaceae</taxon>
        <taxon>Marinimicrobium</taxon>
    </lineage>
</organism>
<dbReference type="InterPro" id="IPR009875">
    <property type="entry name" value="PilZ_domain"/>
</dbReference>
<dbReference type="PIRSF" id="PIRSF028141">
    <property type="entry name" value="C-di-GMP_BP_PA4608"/>
    <property type="match status" value="1"/>
</dbReference>
<comment type="caution">
    <text evidence="3">The sequence shown here is derived from an EMBL/GenBank/DDBJ whole genome shotgun (WGS) entry which is preliminary data.</text>
</comment>
<evidence type="ECO:0000313" key="3">
    <source>
        <dbReference type="EMBL" id="ROQ18558.1"/>
    </source>
</evidence>
<dbReference type="OrthoDB" id="5298508at2"/>
<proteinExistence type="predicted"/>
<sequence>MPQHQERRPFSRIHFNAPAQLTIGSDTFEAEVLDLSLKGALFEWPASHSVQIDTPISVDIHLSDQIDIFMQGRVAHQESGRLGLECQSIDLESIQHLRRLIELNIGNSDAMERELCELIAPSQQP</sequence>
<keyword evidence="4" id="KW-1185">Reference proteome</keyword>
<comment type="subunit">
    <text evidence="1">Monomer in both c-di-GMP-bound and free forms.</text>
</comment>